<protein>
    <submittedName>
        <fullName evidence="3">Uncharacterized protein</fullName>
    </submittedName>
</protein>
<dbReference type="VEuPathDB" id="VectorBase:LLONM1_000146"/>
<dbReference type="EMBL" id="GITU01011794">
    <property type="protein sequence ID" value="MBC1180497.1"/>
    <property type="molecule type" value="Transcribed_RNA"/>
</dbReference>
<dbReference type="GO" id="GO:0035240">
    <property type="term" value="F:dopamine binding"/>
    <property type="evidence" value="ECO:0007669"/>
    <property type="project" value="InterPro"/>
</dbReference>
<keyword evidence="2" id="KW-0472">Membrane</keyword>
<keyword evidence="2" id="KW-0812">Transmembrane</keyword>
<dbReference type="GO" id="GO:0005886">
    <property type="term" value="C:plasma membrane"/>
    <property type="evidence" value="ECO:0007669"/>
    <property type="project" value="TreeGrafter"/>
</dbReference>
<evidence type="ECO:0000256" key="1">
    <source>
        <dbReference type="SAM" id="MobiDB-lite"/>
    </source>
</evidence>
<dbReference type="GO" id="GO:0032438">
    <property type="term" value="P:melanosome organization"/>
    <property type="evidence" value="ECO:0007669"/>
    <property type="project" value="TreeGrafter"/>
</dbReference>
<reference evidence="3" key="1">
    <citation type="journal article" date="2020" name="BMC">
        <title>Leishmania infection induces a limited differential gene expression in the sand fly midgut.</title>
        <authorList>
            <person name="Coutinho-Abreu I.V."/>
            <person name="Serafim T.D."/>
            <person name="Meneses C."/>
            <person name="Kamhawi S."/>
            <person name="Oliveira F."/>
            <person name="Valenzuela J.G."/>
        </authorList>
    </citation>
    <scope>NUCLEOTIDE SEQUENCE</scope>
    <source>
        <strain evidence="3">Jacobina</strain>
        <tissue evidence="3">Midgut</tissue>
    </source>
</reference>
<dbReference type="GO" id="GO:0072544">
    <property type="term" value="F:L-DOPA binding"/>
    <property type="evidence" value="ECO:0007669"/>
    <property type="project" value="InterPro"/>
</dbReference>
<dbReference type="GO" id="GO:0050848">
    <property type="term" value="P:regulation of calcium-mediated signaling"/>
    <property type="evidence" value="ECO:0007669"/>
    <property type="project" value="TreeGrafter"/>
</dbReference>
<dbReference type="InterPro" id="IPR001414">
    <property type="entry name" value="GPR143"/>
</dbReference>
<name>A0A7G3B790_LUTLO</name>
<feature type="compositionally biased region" description="Polar residues" evidence="1">
    <location>
        <begin position="110"/>
        <end position="122"/>
    </location>
</feature>
<dbReference type="AlphaFoldDB" id="A0A7G3B790"/>
<dbReference type="PANTHER" id="PTHR15177">
    <property type="entry name" value="G-PROTEIN COUPLED RECEPTOR 143"/>
    <property type="match status" value="1"/>
</dbReference>
<accession>A0A7G3B790</accession>
<evidence type="ECO:0000313" key="3">
    <source>
        <dbReference type="EMBL" id="MBC1180497.1"/>
    </source>
</evidence>
<proteinExistence type="predicted"/>
<dbReference type="PANTHER" id="PTHR15177:SF2">
    <property type="entry name" value="G-PROTEIN COUPLED RECEPTOR 143"/>
    <property type="match status" value="1"/>
</dbReference>
<feature type="region of interest" description="Disordered" evidence="1">
    <location>
        <begin position="75"/>
        <end position="122"/>
    </location>
</feature>
<feature type="transmembrane region" description="Helical" evidence="2">
    <location>
        <begin position="9"/>
        <end position="30"/>
    </location>
</feature>
<keyword evidence="2" id="KW-1133">Transmembrane helix</keyword>
<feature type="transmembrane region" description="Helical" evidence="2">
    <location>
        <begin position="42"/>
        <end position="63"/>
    </location>
</feature>
<dbReference type="GO" id="GO:0072545">
    <property type="term" value="F:L-tyrosine binding"/>
    <property type="evidence" value="ECO:0007669"/>
    <property type="project" value="InterPro"/>
</dbReference>
<evidence type="ECO:0000256" key="2">
    <source>
        <dbReference type="SAM" id="Phobius"/>
    </source>
</evidence>
<organism evidence="3">
    <name type="scientific">Lutzomyia longipalpis</name>
    <name type="common">Sand fly</name>
    <dbReference type="NCBI Taxonomy" id="7200"/>
    <lineage>
        <taxon>Eukaryota</taxon>
        <taxon>Metazoa</taxon>
        <taxon>Ecdysozoa</taxon>
        <taxon>Arthropoda</taxon>
        <taxon>Hexapoda</taxon>
        <taxon>Insecta</taxon>
        <taxon>Pterygota</taxon>
        <taxon>Neoptera</taxon>
        <taxon>Endopterygota</taxon>
        <taxon>Diptera</taxon>
        <taxon>Nematocera</taxon>
        <taxon>Psychodoidea</taxon>
        <taxon>Psychodidae</taxon>
        <taxon>Lutzomyia</taxon>
        <taxon>Lutzomyia</taxon>
    </lineage>
</organism>
<dbReference type="GO" id="GO:0035643">
    <property type="term" value="F:L-DOPA receptor activity"/>
    <property type="evidence" value="ECO:0007669"/>
    <property type="project" value="TreeGrafter"/>
</dbReference>
<feature type="compositionally biased region" description="Basic and acidic residues" evidence="1">
    <location>
        <begin position="78"/>
        <end position="91"/>
    </location>
</feature>
<sequence length="122" mass="14283">MTRFKWKFLFINIVFYICWLPNLIGGFILWTVWGSVPENVMIVIWYAMAATNPLQAFLNAFVYRRWAKSYAESVANNETRRETSPLLEKHRSWLRRPGEGPPEGPSLRLNNPSSHRTNCSCF</sequence>